<dbReference type="GO" id="GO:0008289">
    <property type="term" value="F:lipid binding"/>
    <property type="evidence" value="ECO:0007669"/>
    <property type="project" value="UniProtKB-KW"/>
</dbReference>
<keyword evidence="3" id="KW-0964">Secreted</keyword>
<dbReference type="Pfam" id="PF12296">
    <property type="entry name" value="HsbA"/>
    <property type="match status" value="1"/>
</dbReference>
<proteinExistence type="inferred from homology"/>
<comment type="similarity">
    <text evidence="7">Belongs to the cell wall mannoprotein 1 family.</text>
</comment>
<dbReference type="GO" id="GO:0005576">
    <property type="term" value="C:extracellular region"/>
    <property type="evidence" value="ECO:0007669"/>
    <property type="project" value="TreeGrafter"/>
</dbReference>
<evidence type="ECO:0000256" key="4">
    <source>
        <dbReference type="ARBA" id="ARBA00022729"/>
    </source>
</evidence>
<gene>
    <name evidence="10" type="ORF">FE257_012890</name>
</gene>
<reference evidence="10" key="2">
    <citation type="submission" date="2020-02" db="EMBL/GenBank/DDBJ databases">
        <authorList>
            <person name="Gilchrist C.L.M."/>
            <person name="Chooi Y.-H."/>
        </authorList>
    </citation>
    <scope>NUCLEOTIDE SEQUENCE</scope>
    <source>
        <strain evidence="10">MST-FP2251</strain>
    </source>
</reference>
<comment type="function">
    <text evidence="6">Constitutive protein of the cell wall. Antigen target of host humoral immune response.</text>
</comment>
<evidence type="ECO:0000256" key="8">
    <source>
        <dbReference type="ARBA" id="ARBA00071527"/>
    </source>
</evidence>
<comment type="caution">
    <text evidence="10">The sequence shown here is derived from an EMBL/GenBank/DDBJ whole genome shotgun (WGS) entry which is preliminary data.</text>
</comment>
<dbReference type="PANTHER" id="PTHR38123:SF6">
    <property type="entry name" value="CELL WALL SERINE-THREONINE-RICH GALACTOMANNOPROTEIN MP1 (AFU_ORTHOLOGUE AFUA_4G03240)"/>
    <property type="match status" value="1"/>
</dbReference>
<evidence type="ECO:0000256" key="1">
    <source>
        <dbReference type="ARBA" id="ARBA00004191"/>
    </source>
</evidence>
<dbReference type="EMBL" id="VCAU01000095">
    <property type="protein sequence ID" value="KAF9885454.1"/>
    <property type="molecule type" value="Genomic_DNA"/>
</dbReference>
<dbReference type="FunFam" id="1.20.1280.140:FF:000001">
    <property type="entry name" value="Cell wall serine-threonine-rich galactomannoprotein Mp1"/>
    <property type="match status" value="1"/>
</dbReference>
<dbReference type="Proteomes" id="UP001194746">
    <property type="component" value="Unassembled WGS sequence"/>
</dbReference>
<keyword evidence="2" id="KW-0134">Cell wall</keyword>
<dbReference type="AlphaFoldDB" id="A0AAD4CFG1"/>
<evidence type="ECO:0000313" key="10">
    <source>
        <dbReference type="EMBL" id="KAF9885454.1"/>
    </source>
</evidence>
<comment type="subcellular location">
    <subcellularLocation>
        <location evidence="1">Secreted</location>
        <location evidence="1">Cell wall</location>
    </subcellularLocation>
</comment>
<dbReference type="InterPro" id="IPR021054">
    <property type="entry name" value="Cell_wall_mannoprotein_1"/>
</dbReference>
<evidence type="ECO:0000313" key="11">
    <source>
        <dbReference type="Proteomes" id="UP001194746"/>
    </source>
</evidence>
<feature type="signal peptide" evidence="9">
    <location>
        <begin position="1"/>
        <end position="18"/>
    </location>
</feature>
<keyword evidence="5" id="KW-0446">Lipid-binding</keyword>
<evidence type="ECO:0000256" key="3">
    <source>
        <dbReference type="ARBA" id="ARBA00022525"/>
    </source>
</evidence>
<dbReference type="Gene3D" id="1.20.1280.140">
    <property type="match status" value="1"/>
</dbReference>
<evidence type="ECO:0000256" key="7">
    <source>
        <dbReference type="ARBA" id="ARBA00060953"/>
    </source>
</evidence>
<evidence type="ECO:0000256" key="9">
    <source>
        <dbReference type="SAM" id="SignalP"/>
    </source>
</evidence>
<keyword evidence="11" id="KW-1185">Reference proteome</keyword>
<protein>
    <recommendedName>
        <fullName evidence="8">Cell wall mannoprotein 1</fullName>
    </recommendedName>
</protein>
<evidence type="ECO:0000256" key="6">
    <source>
        <dbReference type="ARBA" id="ARBA00056563"/>
    </source>
</evidence>
<evidence type="ECO:0000256" key="5">
    <source>
        <dbReference type="ARBA" id="ARBA00023121"/>
    </source>
</evidence>
<dbReference type="GO" id="GO:0009277">
    <property type="term" value="C:fungal-type cell wall"/>
    <property type="evidence" value="ECO:0007669"/>
    <property type="project" value="UniProtKB-ARBA"/>
</dbReference>
<name>A0AAD4CFG1_ASPNN</name>
<sequence length="177" mass="18230">MKFFETVFALGLVATSFAEPIPHEKRSLSQYTAVISSISAQVAVVNTATNNYIAGTVAGSVVQTASNQLVTVINTGTTNVGTYAALNTLDALALISPIQTLAGDVGDLVDDVITAKPKFVTDGLDDDVLASLQQQKTASTALATAISAKVPAALQSTAQQLAAQVTAEIQRGIDAYS</sequence>
<dbReference type="PANTHER" id="PTHR38123">
    <property type="entry name" value="CELL WALL SERINE-THREONINE-RICH GALACTOMANNOPROTEIN MP1 (AFU_ORTHOLOGUE AFUA_4G03240)"/>
    <property type="match status" value="1"/>
</dbReference>
<feature type="chain" id="PRO_5042184805" description="Cell wall mannoprotein 1" evidence="9">
    <location>
        <begin position="19"/>
        <end position="177"/>
    </location>
</feature>
<keyword evidence="4 9" id="KW-0732">Signal</keyword>
<reference evidence="10" key="1">
    <citation type="journal article" date="2019" name="Beilstein J. Org. Chem.">
        <title>Nanangenines: drimane sesquiterpenoids as the dominant metabolite cohort of a novel Australian fungus, Aspergillus nanangensis.</title>
        <authorList>
            <person name="Lacey H.J."/>
            <person name="Gilchrist C.L.M."/>
            <person name="Crombie A."/>
            <person name="Kalaitzis J.A."/>
            <person name="Vuong D."/>
            <person name="Rutledge P.J."/>
            <person name="Turner P."/>
            <person name="Pitt J.I."/>
            <person name="Lacey E."/>
            <person name="Chooi Y.H."/>
            <person name="Piggott A.M."/>
        </authorList>
    </citation>
    <scope>NUCLEOTIDE SEQUENCE</scope>
    <source>
        <strain evidence="10">MST-FP2251</strain>
    </source>
</reference>
<evidence type="ECO:0000256" key="2">
    <source>
        <dbReference type="ARBA" id="ARBA00022512"/>
    </source>
</evidence>
<organism evidence="10 11">
    <name type="scientific">Aspergillus nanangensis</name>
    <dbReference type="NCBI Taxonomy" id="2582783"/>
    <lineage>
        <taxon>Eukaryota</taxon>
        <taxon>Fungi</taxon>
        <taxon>Dikarya</taxon>
        <taxon>Ascomycota</taxon>
        <taxon>Pezizomycotina</taxon>
        <taxon>Eurotiomycetes</taxon>
        <taxon>Eurotiomycetidae</taxon>
        <taxon>Eurotiales</taxon>
        <taxon>Aspergillaceae</taxon>
        <taxon>Aspergillus</taxon>
        <taxon>Aspergillus subgen. Circumdati</taxon>
    </lineage>
</organism>
<accession>A0AAD4CFG1</accession>